<dbReference type="EMBL" id="UOFU01000373">
    <property type="protein sequence ID" value="VAX04280.1"/>
    <property type="molecule type" value="Genomic_DNA"/>
</dbReference>
<evidence type="ECO:0008006" key="2">
    <source>
        <dbReference type="Google" id="ProtNLM"/>
    </source>
</evidence>
<accession>A0A3B1B1V2</accession>
<dbReference type="AlphaFoldDB" id="A0A3B1B1V2"/>
<organism evidence="1">
    <name type="scientific">hydrothermal vent metagenome</name>
    <dbReference type="NCBI Taxonomy" id="652676"/>
    <lineage>
        <taxon>unclassified sequences</taxon>
        <taxon>metagenomes</taxon>
        <taxon>ecological metagenomes</taxon>
    </lineage>
</organism>
<protein>
    <recommendedName>
        <fullName evidence="2">Competence protein ComFB</fullName>
    </recommendedName>
</protein>
<sequence>MILDNIHNHFENLVYEEIQRYQAKQGRTFSDHALEDVACLALNHLPARYVRHSVDIAFYLTPKEHADMDQQVRDAVTTAFDLVVLHPHQD</sequence>
<proteinExistence type="predicted"/>
<dbReference type="InterPro" id="IPR019657">
    <property type="entry name" value="ComFB"/>
</dbReference>
<gene>
    <name evidence="1" type="ORF">MNBD_GAMMA20-2106</name>
</gene>
<reference evidence="1" key="1">
    <citation type="submission" date="2018-06" db="EMBL/GenBank/DDBJ databases">
        <authorList>
            <person name="Zhirakovskaya E."/>
        </authorList>
    </citation>
    <scope>NUCLEOTIDE SEQUENCE</scope>
</reference>
<name>A0A3B1B1V2_9ZZZZ</name>
<dbReference type="Pfam" id="PF10719">
    <property type="entry name" value="ComFB"/>
    <property type="match status" value="1"/>
</dbReference>
<evidence type="ECO:0000313" key="1">
    <source>
        <dbReference type="EMBL" id="VAX04280.1"/>
    </source>
</evidence>